<evidence type="ECO:0000256" key="9">
    <source>
        <dbReference type="ARBA" id="ARBA00031044"/>
    </source>
</evidence>
<evidence type="ECO:0000256" key="4">
    <source>
        <dbReference type="ARBA" id="ARBA00006759"/>
    </source>
</evidence>
<reference evidence="13 14" key="1">
    <citation type="journal article" date="2024" name="Science">
        <title>Giant polyketide synthase enzymes in the biosynthesis of giant marine polyether toxins.</title>
        <authorList>
            <person name="Fallon T.R."/>
            <person name="Shende V.V."/>
            <person name="Wierzbicki I.H."/>
            <person name="Pendleton A.L."/>
            <person name="Watervoot N.F."/>
            <person name="Auber R.P."/>
            <person name="Gonzalez D.J."/>
            <person name="Wisecaver J.H."/>
            <person name="Moore B.S."/>
        </authorList>
    </citation>
    <scope>NUCLEOTIDE SEQUENCE [LARGE SCALE GENOMIC DNA]</scope>
    <source>
        <strain evidence="13 14">12B1</strain>
    </source>
</reference>
<evidence type="ECO:0000256" key="2">
    <source>
        <dbReference type="ARBA" id="ARBA00001947"/>
    </source>
</evidence>
<dbReference type="InterPro" id="IPR036866">
    <property type="entry name" value="RibonucZ/Hydroxyglut_hydro"/>
</dbReference>
<protein>
    <recommendedName>
        <fullName evidence="5">hydroxyacylglutathione hydrolase</fullName>
        <ecNumber evidence="5">3.1.2.6</ecNumber>
    </recommendedName>
    <alternativeName>
        <fullName evidence="9">Glyoxalase II</fullName>
    </alternativeName>
</protein>
<dbReference type="InterPro" id="IPR035680">
    <property type="entry name" value="Clx_II_MBL"/>
</dbReference>
<evidence type="ECO:0000259" key="12">
    <source>
        <dbReference type="SMART" id="SM00849"/>
    </source>
</evidence>
<evidence type="ECO:0000256" key="10">
    <source>
        <dbReference type="SAM" id="MobiDB-lite"/>
    </source>
</evidence>
<dbReference type="EMBL" id="JBGBPQ010000010">
    <property type="protein sequence ID" value="KAL1518873.1"/>
    <property type="molecule type" value="Genomic_DNA"/>
</dbReference>
<accession>A0AB34JD08</accession>
<dbReference type="AlphaFoldDB" id="A0AB34JD08"/>
<keyword evidence="11" id="KW-0812">Transmembrane</keyword>
<dbReference type="GO" id="GO:0046872">
    <property type="term" value="F:metal ion binding"/>
    <property type="evidence" value="ECO:0007669"/>
    <property type="project" value="UniProtKB-KW"/>
</dbReference>
<dbReference type="SUPFAM" id="SSF56281">
    <property type="entry name" value="Metallo-hydrolase/oxidoreductase"/>
    <property type="match status" value="1"/>
</dbReference>
<proteinExistence type="inferred from homology"/>
<feature type="transmembrane region" description="Helical" evidence="11">
    <location>
        <begin position="60"/>
        <end position="87"/>
    </location>
</feature>
<comment type="catalytic activity">
    <reaction evidence="1">
        <text>an S-(2-hydroxyacyl)glutathione + H2O = a 2-hydroxy carboxylate + glutathione + H(+)</text>
        <dbReference type="Rhea" id="RHEA:21864"/>
        <dbReference type="ChEBI" id="CHEBI:15377"/>
        <dbReference type="ChEBI" id="CHEBI:15378"/>
        <dbReference type="ChEBI" id="CHEBI:57925"/>
        <dbReference type="ChEBI" id="CHEBI:58896"/>
        <dbReference type="ChEBI" id="CHEBI:71261"/>
        <dbReference type="EC" id="3.1.2.6"/>
    </reaction>
</comment>
<keyword evidence="11" id="KW-0472">Membrane</keyword>
<evidence type="ECO:0000256" key="7">
    <source>
        <dbReference type="ARBA" id="ARBA00022801"/>
    </source>
</evidence>
<name>A0AB34JD08_PRYPA</name>
<feature type="domain" description="Metallo-beta-lactamase" evidence="12">
    <location>
        <begin position="167"/>
        <end position="337"/>
    </location>
</feature>
<dbReference type="Gene3D" id="3.60.15.10">
    <property type="entry name" value="Ribonuclease Z/Hydroxyacylglutathione hydrolase-like"/>
    <property type="match status" value="1"/>
</dbReference>
<keyword evidence="7" id="KW-0378">Hydrolase</keyword>
<dbReference type="PANTHER" id="PTHR11935">
    <property type="entry name" value="BETA LACTAMASE DOMAIN"/>
    <property type="match status" value="1"/>
</dbReference>
<keyword evidence="14" id="KW-1185">Reference proteome</keyword>
<dbReference type="GO" id="GO:0004416">
    <property type="term" value="F:hydroxyacylglutathione hydrolase activity"/>
    <property type="evidence" value="ECO:0007669"/>
    <property type="project" value="UniProtKB-EC"/>
</dbReference>
<comment type="cofactor">
    <cofactor evidence="2">
        <name>Zn(2+)</name>
        <dbReference type="ChEBI" id="CHEBI:29105"/>
    </cofactor>
</comment>
<dbReference type="InterPro" id="IPR001279">
    <property type="entry name" value="Metallo-B-lactamas"/>
</dbReference>
<keyword evidence="8" id="KW-0862">Zinc</keyword>
<evidence type="ECO:0000256" key="1">
    <source>
        <dbReference type="ARBA" id="ARBA00001623"/>
    </source>
</evidence>
<feature type="region of interest" description="Disordered" evidence="10">
    <location>
        <begin position="453"/>
        <end position="499"/>
    </location>
</feature>
<evidence type="ECO:0000256" key="11">
    <source>
        <dbReference type="SAM" id="Phobius"/>
    </source>
</evidence>
<dbReference type="SMART" id="SM00849">
    <property type="entry name" value="Lactamase_B"/>
    <property type="match status" value="1"/>
</dbReference>
<dbReference type="Proteomes" id="UP001515480">
    <property type="component" value="Unassembled WGS sequence"/>
</dbReference>
<comment type="pathway">
    <text evidence="3">Secondary metabolite metabolism; methylglyoxal degradation; (R)-lactate from methylglyoxal: step 2/2.</text>
</comment>
<evidence type="ECO:0000256" key="6">
    <source>
        <dbReference type="ARBA" id="ARBA00022723"/>
    </source>
</evidence>
<dbReference type="PANTHER" id="PTHR11935:SF94">
    <property type="entry name" value="TENZING NORGAY, ISOFORM C"/>
    <property type="match status" value="1"/>
</dbReference>
<comment type="caution">
    <text evidence="13">The sequence shown here is derived from an EMBL/GenBank/DDBJ whole genome shotgun (WGS) entry which is preliminary data.</text>
</comment>
<evidence type="ECO:0000256" key="8">
    <source>
        <dbReference type="ARBA" id="ARBA00022833"/>
    </source>
</evidence>
<keyword evidence="6" id="KW-0479">Metal-binding</keyword>
<evidence type="ECO:0000256" key="3">
    <source>
        <dbReference type="ARBA" id="ARBA00004963"/>
    </source>
</evidence>
<evidence type="ECO:0000256" key="5">
    <source>
        <dbReference type="ARBA" id="ARBA00011917"/>
    </source>
</evidence>
<dbReference type="EC" id="3.1.2.6" evidence="5"/>
<gene>
    <name evidence="13" type="ORF">AB1Y20_003150</name>
</gene>
<evidence type="ECO:0000313" key="14">
    <source>
        <dbReference type="Proteomes" id="UP001515480"/>
    </source>
</evidence>
<dbReference type="CDD" id="cd07723">
    <property type="entry name" value="hydroxyacylglutathione_hydrolase_MBL-fold"/>
    <property type="match status" value="1"/>
</dbReference>
<comment type="similarity">
    <text evidence="4">Belongs to the metallo-beta-lactamase superfamily. Glyoxalase II family.</text>
</comment>
<organism evidence="13 14">
    <name type="scientific">Prymnesium parvum</name>
    <name type="common">Toxic golden alga</name>
    <dbReference type="NCBI Taxonomy" id="97485"/>
    <lineage>
        <taxon>Eukaryota</taxon>
        <taxon>Haptista</taxon>
        <taxon>Haptophyta</taxon>
        <taxon>Prymnesiophyceae</taxon>
        <taxon>Prymnesiales</taxon>
        <taxon>Prymnesiaceae</taxon>
        <taxon>Prymnesium</taxon>
    </lineage>
</organism>
<evidence type="ECO:0000313" key="13">
    <source>
        <dbReference type="EMBL" id="KAL1518873.1"/>
    </source>
</evidence>
<sequence length="703" mass="76002">MVNVDDSKEGTELYSVVEPVLDPALMSQSKDRVDLRGKDRRAVCTWPAKALAVLMAPFKYWLVVIIFLLLVLYMLCVSIAQGIGMLCMSLIMPYFMKLVYPSPLGKIHASALGCYRRWFIGKGGHSRSIRVDLLANPSGGAAAAPADDGSTPAMLRYSVHTIACLADNYAYVIVDRSGPPPYKCAFVDPCEPDAVIAALAAIAEQDYPGESLLPVAILTTHHHWDHAAGNWALKKKFPGIAVYGGRDDRVAGCTHRMSDGDIAAVGQLEVHSIHAPCHTRGSLLFKIDGPTPCFFGGDTLFCGGCGAAFEGSQADMNANFVKIWRLFPPHTLVFPGHEYSSAILPGYLNGGAPWPESSLVYAKVCSLIWRAQQLRQFSPPVPTVPLLLADELLINSNFAELRVATCTLIAAWRQYENMLMTNTMLEQQFELEDEASASVPLEGVIEVSQHGTNAEGVGISPPASPPSSASSSSSTCTSAGGQRADAVPPRPSQPPSGANYWTTASMTIVPGQQLARLEQVIQADPVKAVNLIQQFRSFGAFAPTTVAEGAPINARIHHAPPLHLIAMERWHDRHANLTSVHTTAAISLLSVPGARGVHHLTLRRAMTSGLLAPRQALPDVEFDTLKTIVGVDAQGFISAERFNTALVVLKPPTPPTVDEPAKRSRLRRLTRAVGSVFRRKPRQRYEEADLSDDGNAVAHQINV</sequence>
<keyword evidence="11" id="KW-1133">Transmembrane helix</keyword>